<reference evidence="1 2" key="1">
    <citation type="submission" date="2016-10" db="EMBL/GenBank/DDBJ databases">
        <authorList>
            <person name="de Groot N.N."/>
        </authorList>
    </citation>
    <scope>NUCLEOTIDE SEQUENCE [LARGE SCALE GENOMIC DNA]</scope>
    <source>
        <strain evidence="1 2">DSM 22789</strain>
    </source>
</reference>
<gene>
    <name evidence="1" type="ORF">SAMN05660206_10489</name>
</gene>
<protein>
    <submittedName>
        <fullName evidence="1">Uncharacterized protein</fullName>
    </submittedName>
</protein>
<evidence type="ECO:0000313" key="2">
    <source>
        <dbReference type="Proteomes" id="UP000198785"/>
    </source>
</evidence>
<dbReference type="Proteomes" id="UP000198785">
    <property type="component" value="Unassembled WGS sequence"/>
</dbReference>
<proteinExistence type="predicted"/>
<organism evidence="1 2">
    <name type="scientific">Sphingobacterium wenxiniae</name>
    <dbReference type="NCBI Taxonomy" id="683125"/>
    <lineage>
        <taxon>Bacteria</taxon>
        <taxon>Pseudomonadati</taxon>
        <taxon>Bacteroidota</taxon>
        <taxon>Sphingobacteriia</taxon>
        <taxon>Sphingobacteriales</taxon>
        <taxon>Sphingobacteriaceae</taxon>
        <taxon>Sphingobacterium</taxon>
    </lineage>
</organism>
<accession>A0A1I6S396</accession>
<name>A0A1I6S396_9SPHI</name>
<dbReference type="OrthoDB" id="6910425at2"/>
<keyword evidence="2" id="KW-1185">Reference proteome</keyword>
<dbReference type="STRING" id="683125.SAMN05660206_10489"/>
<dbReference type="RefSeq" id="WP_093364724.1">
    <property type="nucleotide sequence ID" value="NZ_FOZZ01000004.1"/>
</dbReference>
<sequence length="184" mass="21826">MSEPNSLYVKIKIKKENLQQFFQQKPSAPVIDDNWRTWWTSREMYSKQELQHLPVYRTQTNRQIIDEFLGYRDMGTFEGYDAHSECWTFISVFFSENYGEILPMLALLKDLATYQDEGDVGIALIYDHQWGDEMIMAYMEFINQKGLLKSYTKTKEVDENVLYLANQEISQAVEKFNKQLGERE</sequence>
<evidence type="ECO:0000313" key="1">
    <source>
        <dbReference type="EMBL" id="SFS71409.1"/>
    </source>
</evidence>
<dbReference type="EMBL" id="FOZZ01000004">
    <property type="protein sequence ID" value="SFS71409.1"/>
    <property type="molecule type" value="Genomic_DNA"/>
</dbReference>
<dbReference type="AlphaFoldDB" id="A0A1I6S396"/>